<proteinExistence type="predicted"/>
<reference evidence="3" key="1">
    <citation type="submission" date="2016-06" db="EMBL/GenBank/DDBJ databases">
        <title>Parallel loss of symbiosis genes in relatives of nitrogen-fixing non-legume Parasponia.</title>
        <authorList>
            <person name="Van Velzen R."/>
            <person name="Holmer R."/>
            <person name="Bu F."/>
            <person name="Rutten L."/>
            <person name="Van Zeijl A."/>
            <person name="Liu W."/>
            <person name="Santuari L."/>
            <person name="Cao Q."/>
            <person name="Sharma T."/>
            <person name="Shen D."/>
            <person name="Roswanjaya Y."/>
            <person name="Wardhani T."/>
            <person name="Kalhor M.S."/>
            <person name="Jansen J."/>
            <person name="Van den Hoogen J."/>
            <person name="Gungor B."/>
            <person name="Hartog M."/>
            <person name="Hontelez J."/>
            <person name="Verver J."/>
            <person name="Yang W.-C."/>
            <person name="Schijlen E."/>
            <person name="Repin R."/>
            <person name="Schilthuizen M."/>
            <person name="Schranz E."/>
            <person name="Heidstra R."/>
            <person name="Miyata K."/>
            <person name="Fedorova E."/>
            <person name="Kohlen W."/>
            <person name="Bisseling T."/>
            <person name="Smit S."/>
            <person name="Geurts R."/>
        </authorList>
    </citation>
    <scope>NUCLEOTIDE SEQUENCE [LARGE SCALE GENOMIC DNA]</scope>
    <source>
        <strain evidence="3">cv. WU1-14</strain>
    </source>
</reference>
<comment type="caution">
    <text evidence="2">The sequence shown here is derived from an EMBL/GenBank/DDBJ whole genome shotgun (WGS) entry which is preliminary data.</text>
</comment>
<sequence length="156" mass="17743">MLEIHNTQSQASSQFSSSSFVFIIDACIADEILDTCRGFRRDIGRKLSKSAYSIISALSNFPPPVPEDVQQYIHESQQYMTIAQQRKVATQEMITQQQWSIEAQAAQIMHIQRILSLLVSDVNMPLPLPLLPHFAHPPPTYQEDNSEEIEDEDLDL</sequence>
<gene>
    <name evidence="2" type="ORF">PanWU01x14_298630</name>
</gene>
<name>A0A2P5AUT0_PARAD</name>
<evidence type="ECO:0000313" key="3">
    <source>
        <dbReference type="Proteomes" id="UP000237105"/>
    </source>
</evidence>
<evidence type="ECO:0000313" key="2">
    <source>
        <dbReference type="EMBL" id="PON40294.1"/>
    </source>
</evidence>
<keyword evidence="3" id="KW-1185">Reference proteome</keyword>
<feature type="region of interest" description="Disordered" evidence="1">
    <location>
        <begin position="135"/>
        <end position="156"/>
    </location>
</feature>
<dbReference type="EMBL" id="JXTB01000442">
    <property type="protein sequence ID" value="PON40294.1"/>
    <property type="molecule type" value="Genomic_DNA"/>
</dbReference>
<dbReference type="Proteomes" id="UP000237105">
    <property type="component" value="Unassembled WGS sequence"/>
</dbReference>
<protein>
    <submittedName>
        <fullName evidence="2">Uncharacterized protein</fullName>
    </submittedName>
</protein>
<accession>A0A2P5AUT0</accession>
<feature type="compositionally biased region" description="Acidic residues" evidence="1">
    <location>
        <begin position="144"/>
        <end position="156"/>
    </location>
</feature>
<dbReference type="AlphaFoldDB" id="A0A2P5AUT0"/>
<evidence type="ECO:0000256" key="1">
    <source>
        <dbReference type="SAM" id="MobiDB-lite"/>
    </source>
</evidence>
<organism evidence="2 3">
    <name type="scientific">Parasponia andersonii</name>
    <name type="common">Sponia andersonii</name>
    <dbReference type="NCBI Taxonomy" id="3476"/>
    <lineage>
        <taxon>Eukaryota</taxon>
        <taxon>Viridiplantae</taxon>
        <taxon>Streptophyta</taxon>
        <taxon>Embryophyta</taxon>
        <taxon>Tracheophyta</taxon>
        <taxon>Spermatophyta</taxon>
        <taxon>Magnoliopsida</taxon>
        <taxon>eudicotyledons</taxon>
        <taxon>Gunneridae</taxon>
        <taxon>Pentapetalae</taxon>
        <taxon>rosids</taxon>
        <taxon>fabids</taxon>
        <taxon>Rosales</taxon>
        <taxon>Cannabaceae</taxon>
        <taxon>Parasponia</taxon>
    </lineage>
</organism>